<keyword evidence="2" id="KW-1185">Reference proteome</keyword>
<sequence>MPIYTGQLEAQGQKVKKTFACVSYLVCMKTTPEEAGAALHYIYTRQGRPSGALAEWHCREDSLENLYDKQAKANPKGHRYHTDNAYIHNDADVVTVLEDAFLGLPRGKSFAFWSAMNPWSRRQLPDMALSMRSDHYFAIYAISEDMRDDAQYQSWVHKVMKSIENHSVGTYLGDSDLQKANERYWDSNHARYLMEICDKWDPKGVMCRYQPSRDELVTSN</sequence>
<reference evidence="1" key="1">
    <citation type="journal article" date="2020" name="bioRxiv">
        <title>Genomic and phenotypic heterogeneity of clinical isolates of the human pathogens Aspergillus fumigatus, Aspergillus lentulus and Aspergillus fumigatiaffinis.</title>
        <authorList>
            <person name="dos Santos R.A.C."/>
            <person name="Steenwyk J.L."/>
            <person name="Rivero-Menendez O."/>
            <person name="Mead M.E."/>
            <person name="Silva L.P."/>
            <person name="Bastos R.W."/>
            <person name="Alastruey-Izquierdo A."/>
            <person name="Goldman G.H."/>
            <person name="Rokas A."/>
        </authorList>
    </citation>
    <scope>NUCLEOTIDE SEQUENCE</scope>
    <source>
        <strain evidence="1">CNM-CM6805</strain>
    </source>
</reference>
<evidence type="ECO:0008006" key="3">
    <source>
        <dbReference type="Google" id="ProtNLM"/>
    </source>
</evidence>
<protein>
    <recommendedName>
        <fullName evidence="3">Berberine/berberine-like domain-containing protein</fullName>
    </recommendedName>
</protein>
<comment type="caution">
    <text evidence="1">The sequence shown here is derived from an EMBL/GenBank/DDBJ whole genome shotgun (WGS) entry which is preliminary data.</text>
</comment>
<proteinExistence type="predicted"/>
<reference evidence="1" key="2">
    <citation type="submission" date="2020-04" db="EMBL/GenBank/DDBJ databases">
        <authorList>
            <person name="Santos R.A.C."/>
            <person name="Steenwyk J.L."/>
            <person name="Rivero-Menendez O."/>
            <person name="Mead M.E."/>
            <person name="Silva L.P."/>
            <person name="Bastos R.W."/>
            <person name="Alastruey-Izquierdo A."/>
            <person name="Goldman G.H."/>
            <person name="Rokas A."/>
        </authorList>
    </citation>
    <scope>NUCLEOTIDE SEQUENCE</scope>
    <source>
        <strain evidence="1">CNM-CM6805</strain>
    </source>
</reference>
<evidence type="ECO:0000313" key="1">
    <source>
        <dbReference type="EMBL" id="KAF4226861.1"/>
    </source>
</evidence>
<accession>A0A8H4GRJ5</accession>
<dbReference type="Gene3D" id="3.40.462.20">
    <property type="match status" value="1"/>
</dbReference>
<organism evidence="1 2">
    <name type="scientific">Aspergillus fumigatiaffinis</name>
    <dbReference type="NCBI Taxonomy" id="340414"/>
    <lineage>
        <taxon>Eukaryota</taxon>
        <taxon>Fungi</taxon>
        <taxon>Dikarya</taxon>
        <taxon>Ascomycota</taxon>
        <taxon>Pezizomycotina</taxon>
        <taxon>Eurotiomycetes</taxon>
        <taxon>Eurotiomycetidae</taxon>
        <taxon>Eurotiales</taxon>
        <taxon>Aspergillaceae</taxon>
        <taxon>Aspergillus</taxon>
        <taxon>Aspergillus subgen. Fumigati</taxon>
    </lineage>
</organism>
<dbReference type="AlphaFoldDB" id="A0A8H4GRJ5"/>
<dbReference type="Proteomes" id="UP000653565">
    <property type="component" value="Unassembled WGS sequence"/>
</dbReference>
<gene>
    <name evidence="1" type="ORF">CNMCM6805_003984</name>
</gene>
<dbReference type="EMBL" id="JAAAPX010000215">
    <property type="protein sequence ID" value="KAF4226861.1"/>
    <property type="molecule type" value="Genomic_DNA"/>
</dbReference>
<evidence type="ECO:0000313" key="2">
    <source>
        <dbReference type="Proteomes" id="UP000653565"/>
    </source>
</evidence>
<name>A0A8H4GRJ5_9EURO</name>